<evidence type="ECO:0000256" key="4">
    <source>
        <dbReference type="ARBA" id="ARBA00022989"/>
    </source>
</evidence>
<dbReference type="RefSeq" id="XP_022662029.1">
    <property type="nucleotide sequence ID" value="XM_022806294.1"/>
</dbReference>
<dbReference type="InParanoid" id="A0A7M7K8M6"/>
<dbReference type="GO" id="GO:0016020">
    <property type="term" value="C:membrane"/>
    <property type="evidence" value="ECO:0007669"/>
    <property type="project" value="UniProtKB-SubCell"/>
</dbReference>
<dbReference type="EnsemblMetazoa" id="XM_022806294">
    <property type="protein sequence ID" value="XP_022662029"/>
    <property type="gene ID" value="LOC111250691"/>
</dbReference>
<feature type="compositionally biased region" description="Basic and acidic residues" evidence="7">
    <location>
        <begin position="241"/>
        <end position="254"/>
    </location>
</feature>
<dbReference type="KEGG" id="vde:111250691"/>
<evidence type="ECO:0000256" key="7">
    <source>
        <dbReference type="SAM" id="MobiDB-lite"/>
    </source>
</evidence>
<dbReference type="InterPro" id="IPR051292">
    <property type="entry name" value="Xyl/GlcA_transferase"/>
</dbReference>
<dbReference type="GeneID" id="111250691"/>
<keyword evidence="6" id="KW-0325">Glycoprotein</keyword>
<dbReference type="GO" id="GO:0015020">
    <property type="term" value="F:glucuronosyltransferase activity"/>
    <property type="evidence" value="ECO:0007669"/>
    <property type="project" value="TreeGrafter"/>
</dbReference>
<dbReference type="Proteomes" id="UP000594260">
    <property type="component" value="Unplaced"/>
</dbReference>
<keyword evidence="3" id="KW-0735">Signal-anchor</keyword>
<keyword evidence="9" id="KW-1185">Reference proteome</keyword>
<evidence type="ECO:0000313" key="9">
    <source>
        <dbReference type="Proteomes" id="UP000594260"/>
    </source>
</evidence>
<accession>A0A7M7K8M6</accession>
<keyword evidence="4" id="KW-1133">Transmembrane helix</keyword>
<dbReference type="Gene3D" id="3.90.550.10">
    <property type="entry name" value="Spore Coat Polysaccharide Biosynthesis Protein SpsA, Chain A"/>
    <property type="match status" value="1"/>
</dbReference>
<dbReference type="PANTHER" id="PTHR12270:SF52">
    <property type="entry name" value="GLYCOSYLTRANSFERASE-LIKE PROTEIN GNT13-RELATED"/>
    <property type="match status" value="1"/>
</dbReference>
<evidence type="ECO:0000256" key="2">
    <source>
        <dbReference type="ARBA" id="ARBA00022692"/>
    </source>
</evidence>
<dbReference type="InterPro" id="IPR029044">
    <property type="entry name" value="Nucleotide-diphossugar_trans"/>
</dbReference>
<dbReference type="PANTHER" id="PTHR12270">
    <property type="entry name" value="GLYCOSYLTRANSFERASE-RELATED"/>
    <property type="match status" value="1"/>
</dbReference>
<evidence type="ECO:0000256" key="3">
    <source>
        <dbReference type="ARBA" id="ARBA00022968"/>
    </source>
</evidence>
<dbReference type="AlphaFoldDB" id="A0A7M7K8M6"/>
<evidence type="ECO:0000313" key="8">
    <source>
        <dbReference type="EnsemblMetazoa" id="XP_022662029"/>
    </source>
</evidence>
<dbReference type="OMA" id="LVHVPHK"/>
<evidence type="ECO:0000256" key="6">
    <source>
        <dbReference type="ARBA" id="ARBA00023180"/>
    </source>
</evidence>
<reference evidence="8" key="1">
    <citation type="submission" date="2021-01" db="UniProtKB">
        <authorList>
            <consortium name="EnsemblMetazoa"/>
        </authorList>
    </citation>
    <scope>IDENTIFICATION</scope>
</reference>
<dbReference type="GO" id="GO:0042285">
    <property type="term" value="F:xylosyltransferase activity"/>
    <property type="evidence" value="ECO:0007669"/>
    <property type="project" value="TreeGrafter"/>
</dbReference>
<sequence>MLLHHQRPPRAYKGYSLSSTTVMRVYLVLLANVAIFDAETTSEGYLPKSNKPEIISGNLIDHLKKHNNLLRADRWWPDQSPVDWSVQCHYPATPQTDSSTSFCVRTLQINCRPSSVRAVYQNVVFKSPVEQISLSVRARGEQLDPAATASFMGLLALVELAEPSPPVFVDVEVDSSRLSARSNDEPLLVSSVYRAPAGAGGVQSVTVMAGCQGYVGTVLLSEMRLDAESKGVSIEGGPCQESHEEGSKTKSRDRNLTVSAKPVYLLGEPHSEGFRGLRDDVSLVTQVSMDRLGVLEHTLDQWDTPVSLVIYAPLKDGRPSGDDWQRLYISKKVTAFKLHPSSVVSLVYSVDKGEQYPINALRNIAIRQAHSRFLLLADADFQPSPDLARRVLPLARDRSRISSRASIIVPAFEYADVPHKSDVVAANKQELMQLIHAQGIVSPFRRKESPQSHAATDYWRWYTASEAYEVKPSSDKFEPYLVVEKNAHLPLYWEKFTGYGMNKISHMSELRVAGYKFWVAPDVWLIHVPHRLSTHFADHLQNATYRLANRALRFEFLHYLRRKYHLDCNDERAL</sequence>
<name>A0A7M7K8M6_VARDE</name>
<dbReference type="OrthoDB" id="411524at2759"/>
<dbReference type="SUPFAM" id="SSF53448">
    <property type="entry name" value="Nucleotide-diphospho-sugar transferases"/>
    <property type="match status" value="1"/>
</dbReference>
<keyword evidence="5" id="KW-0472">Membrane</keyword>
<organism evidence="8 9">
    <name type="scientific">Varroa destructor</name>
    <name type="common">Honeybee mite</name>
    <dbReference type="NCBI Taxonomy" id="109461"/>
    <lineage>
        <taxon>Eukaryota</taxon>
        <taxon>Metazoa</taxon>
        <taxon>Ecdysozoa</taxon>
        <taxon>Arthropoda</taxon>
        <taxon>Chelicerata</taxon>
        <taxon>Arachnida</taxon>
        <taxon>Acari</taxon>
        <taxon>Parasitiformes</taxon>
        <taxon>Mesostigmata</taxon>
        <taxon>Gamasina</taxon>
        <taxon>Dermanyssoidea</taxon>
        <taxon>Varroidae</taxon>
        <taxon>Varroa</taxon>
    </lineage>
</organism>
<dbReference type="GO" id="GO:0035269">
    <property type="term" value="P:protein O-linked glycosylation via mannose"/>
    <property type="evidence" value="ECO:0007669"/>
    <property type="project" value="TreeGrafter"/>
</dbReference>
<comment type="subcellular location">
    <subcellularLocation>
        <location evidence="1">Membrane</location>
        <topology evidence="1">Single-pass type II membrane protein</topology>
    </subcellularLocation>
</comment>
<protein>
    <submittedName>
        <fullName evidence="8">Uncharacterized protein</fullName>
    </submittedName>
</protein>
<feature type="region of interest" description="Disordered" evidence="7">
    <location>
        <begin position="231"/>
        <end position="254"/>
    </location>
</feature>
<proteinExistence type="predicted"/>
<keyword evidence="2" id="KW-0812">Transmembrane</keyword>
<dbReference type="Pfam" id="PF13896">
    <property type="entry name" value="Glyco_transf_49"/>
    <property type="match status" value="1"/>
</dbReference>
<evidence type="ECO:0000256" key="1">
    <source>
        <dbReference type="ARBA" id="ARBA00004606"/>
    </source>
</evidence>
<evidence type="ECO:0000256" key="5">
    <source>
        <dbReference type="ARBA" id="ARBA00023136"/>
    </source>
</evidence>